<keyword evidence="3" id="KW-1185">Reference proteome</keyword>
<reference evidence="2 3" key="1">
    <citation type="submission" date="2024-02" db="EMBL/GenBank/DDBJ databases">
        <title>De novo assembly and annotation of 12 fungi associated with fruit tree decline syndrome in Ontario, Canada.</title>
        <authorList>
            <person name="Sulman M."/>
            <person name="Ellouze W."/>
            <person name="Ilyukhin E."/>
        </authorList>
    </citation>
    <scope>NUCLEOTIDE SEQUENCE [LARGE SCALE GENOMIC DNA]</scope>
    <source>
        <strain evidence="2 3">M169</strain>
    </source>
</reference>
<name>A0ABR1PCR1_DIAER</name>
<feature type="compositionally biased region" description="Basic and acidic residues" evidence="1">
    <location>
        <begin position="245"/>
        <end position="255"/>
    </location>
</feature>
<feature type="compositionally biased region" description="Basic and acidic residues" evidence="1">
    <location>
        <begin position="123"/>
        <end position="135"/>
    </location>
</feature>
<feature type="region of interest" description="Disordered" evidence="1">
    <location>
        <begin position="41"/>
        <end position="75"/>
    </location>
</feature>
<evidence type="ECO:0000256" key="1">
    <source>
        <dbReference type="SAM" id="MobiDB-lite"/>
    </source>
</evidence>
<comment type="caution">
    <text evidence="2">The sequence shown here is derived from an EMBL/GenBank/DDBJ whole genome shotgun (WGS) entry which is preliminary data.</text>
</comment>
<protein>
    <recommendedName>
        <fullName evidence="4">C2H2-type domain-containing protein</fullName>
    </recommendedName>
</protein>
<dbReference type="Proteomes" id="UP001430848">
    <property type="component" value="Unassembled WGS sequence"/>
</dbReference>
<dbReference type="EMBL" id="JAKNSF020000018">
    <property type="protein sequence ID" value="KAK7733184.1"/>
    <property type="molecule type" value="Genomic_DNA"/>
</dbReference>
<sequence length="255" mass="27940">MDRILLAPEPLIRAVLVALCDSERLHARSLRYLDRLEKLDPAPTATGTTKSEVPASTQQQPTGSRLLGKRKAPEPPPPQICIQCKYAFHPDSNNPRACAFHHGNLKIDPSHRTWAGQASQHQPHHDTDDNREDRPEGFRWSCCGRGGGRPGCTEGEHLAVRADDRSKRRCTDAAADPDELRMFEGKVLRPNEFVNDNFVEEDDSSSSDGEWPWRGTVSRGDVNPWVEEGGGGGDRGGSGDVPSEATERDSGGGSE</sequence>
<dbReference type="PANTHER" id="PTHR38167">
    <property type="entry name" value="C2H2-TYPE DOMAIN-CONTAINING PROTEIN"/>
    <property type="match status" value="1"/>
</dbReference>
<feature type="compositionally biased region" description="Gly residues" evidence="1">
    <location>
        <begin position="228"/>
        <end position="239"/>
    </location>
</feature>
<accession>A0ABR1PCR1</accession>
<proteinExistence type="predicted"/>
<feature type="region of interest" description="Disordered" evidence="1">
    <location>
        <begin position="198"/>
        <end position="255"/>
    </location>
</feature>
<organism evidence="2 3">
    <name type="scientific">Diaporthe eres</name>
    <name type="common">Phomopsis oblonga</name>
    <dbReference type="NCBI Taxonomy" id="83184"/>
    <lineage>
        <taxon>Eukaryota</taxon>
        <taxon>Fungi</taxon>
        <taxon>Dikarya</taxon>
        <taxon>Ascomycota</taxon>
        <taxon>Pezizomycotina</taxon>
        <taxon>Sordariomycetes</taxon>
        <taxon>Sordariomycetidae</taxon>
        <taxon>Diaporthales</taxon>
        <taxon>Diaporthaceae</taxon>
        <taxon>Diaporthe</taxon>
        <taxon>Diaporthe eres species complex</taxon>
    </lineage>
</organism>
<evidence type="ECO:0000313" key="3">
    <source>
        <dbReference type="Proteomes" id="UP001430848"/>
    </source>
</evidence>
<dbReference type="PANTHER" id="PTHR38167:SF1">
    <property type="entry name" value="C2H2-TYPE DOMAIN-CONTAINING PROTEIN"/>
    <property type="match status" value="1"/>
</dbReference>
<feature type="region of interest" description="Disordered" evidence="1">
    <location>
        <begin position="109"/>
        <end position="135"/>
    </location>
</feature>
<gene>
    <name evidence="2" type="ORF">SLS63_004713</name>
</gene>
<evidence type="ECO:0008006" key="4">
    <source>
        <dbReference type="Google" id="ProtNLM"/>
    </source>
</evidence>
<feature type="compositionally biased region" description="Polar residues" evidence="1">
    <location>
        <begin position="45"/>
        <end position="63"/>
    </location>
</feature>
<evidence type="ECO:0000313" key="2">
    <source>
        <dbReference type="EMBL" id="KAK7733184.1"/>
    </source>
</evidence>